<evidence type="ECO:0000256" key="1">
    <source>
        <dbReference type="ARBA" id="ARBA00004791"/>
    </source>
</evidence>
<dbReference type="EC" id="2.7.4.22" evidence="3"/>
<evidence type="ECO:0000256" key="7">
    <source>
        <dbReference type="SAM" id="MobiDB-lite"/>
    </source>
</evidence>
<organism evidence="10 11">
    <name type="scientific">Dioscorea zingiberensis</name>
    <dbReference type="NCBI Taxonomy" id="325984"/>
    <lineage>
        <taxon>Eukaryota</taxon>
        <taxon>Viridiplantae</taxon>
        <taxon>Streptophyta</taxon>
        <taxon>Embryophyta</taxon>
        <taxon>Tracheophyta</taxon>
        <taxon>Spermatophyta</taxon>
        <taxon>Magnoliopsida</taxon>
        <taxon>Liliopsida</taxon>
        <taxon>Dioscoreales</taxon>
        <taxon>Dioscoreaceae</taxon>
        <taxon>Dioscorea</taxon>
    </lineage>
</organism>
<dbReference type="PANTHER" id="PTHR42833:SF1">
    <property type="entry name" value="UMP KINASE"/>
    <property type="match status" value="1"/>
</dbReference>
<evidence type="ECO:0000256" key="2">
    <source>
        <dbReference type="ARBA" id="ARBA00007614"/>
    </source>
</evidence>
<feature type="coiled-coil region" evidence="6">
    <location>
        <begin position="232"/>
        <end position="259"/>
    </location>
</feature>
<evidence type="ECO:0000256" key="5">
    <source>
        <dbReference type="ARBA" id="ARBA00032092"/>
    </source>
</evidence>
<dbReference type="Gene3D" id="1.10.10.60">
    <property type="entry name" value="Homeodomain-like"/>
    <property type="match status" value="1"/>
</dbReference>
<feature type="compositionally biased region" description="Basic and acidic residues" evidence="7">
    <location>
        <begin position="150"/>
        <end position="160"/>
    </location>
</feature>
<dbReference type="Pfam" id="PF00696">
    <property type="entry name" value="AA_kinase"/>
    <property type="match status" value="1"/>
</dbReference>
<dbReference type="EMBL" id="JAGGNH010000005">
    <property type="protein sequence ID" value="KAJ0973472.1"/>
    <property type="molecule type" value="Genomic_DNA"/>
</dbReference>
<dbReference type="InterPro" id="IPR015963">
    <property type="entry name" value="Uridylate_kinase_bac"/>
</dbReference>
<dbReference type="Gene3D" id="3.40.1160.10">
    <property type="entry name" value="Acetylglutamate kinase-like"/>
    <property type="match status" value="1"/>
</dbReference>
<keyword evidence="4" id="KW-0665">Pyrimidine biosynthesis</keyword>
<dbReference type="CDD" id="cd04254">
    <property type="entry name" value="AAK_UMPK-PyrH-Ec"/>
    <property type="match status" value="1"/>
</dbReference>
<evidence type="ECO:0000256" key="6">
    <source>
        <dbReference type="SAM" id="Coils"/>
    </source>
</evidence>
<dbReference type="Proteomes" id="UP001085076">
    <property type="component" value="Miscellaneous, Linkage group lg05"/>
</dbReference>
<dbReference type="InterPro" id="IPR036393">
    <property type="entry name" value="AceGlu_kinase-like_sf"/>
</dbReference>
<dbReference type="GO" id="GO:0005737">
    <property type="term" value="C:cytoplasm"/>
    <property type="evidence" value="ECO:0007669"/>
    <property type="project" value="InterPro"/>
</dbReference>
<dbReference type="InterPro" id="IPR001048">
    <property type="entry name" value="Asp/Glu/Uridylate_kinase"/>
</dbReference>
<sequence>MASCDDDFGLLGDEAQSHPHAQHHHHHQHHHHQQQAAFSAAHRYVAKAVAPIRSHLSAIPSPKKDIGGRGADEDEDYGEAFAAAQSEAPKSYHDVDPHHHCFADEDPGANPFGPRPTTEDEDEDDGNNNPDHKSRAAAQQQHNPAALCRSEPKRKDRDELSDGGSPYCFNSKKSRPSSSSGDYRKDREEWSDSAIGCLLDAYTDKYVQLNRGNLRGRDWEDVATIVSERCDKQKSGKSVEQCKNKIDNLKKRYKAECQRLTSGSLAVSHWPWFKKLEQIVVPSSSSSKPQCEDDKSVTLGGSASVTRQTKRYSVSTPGAVGVTNNLKMKQLSSPRWKRVVLKISGAALTGNGPQNVDPKVTMLIAREIAMANHAGVEVAVVVGGRNFFSGDTWVAATGIDRATGYQIGMMASVMNSILLQASLEKIGVPTRVQTAFMMQEIAEPYVRRRAIRHLEKGRVVIFGGISAGTGSPLFTTDTAAALRASEMNADAVLKGTNMDGVYDCHPRNSNNMPFEHISFRELVSRGGFTAMDMTAITFCEENNIPVVLFNLLEPGNISRALCGEQVGTLVDQAGRIS</sequence>
<evidence type="ECO:0000313" key="10">
    <source>
        <dbReference type="EMBL" id="KAJ0973472.1"/>
    </source>
</evidence>
<evidence type="ECO:0000256" key="4">
    <source>
        <dbReference type="ARBA" id="ARBA00022975"/>
    </source>
</evidence>
<dbReference type="FunFam" id="3.40.1160.10:FF:000028">
    <property type="entry name" value="Uridylate kinase isoform A"/>
    <property type="match status" value="1"/>
</dbReference>
<dbReference type="GO" id="GO:0006225">
    <property type="term" value="P:UDP biosynthetic process"/>
    <property type="evidence" value="ECO:0007669"/>
    <property type="project" value="TreeGrafter"/>
</dbReference>
<feature type="domain" description="Myb/SANT-like DNA-binding" evidence="9">
    <location>
        <begin position="187"/>
        <end position="279"/>
    </location>
</feature>
<dbReference type="InterPro" id="IPR044822">
    <property type="entry name" value="Myb_DNA-bind_4"/>
</dbReference>
<feature type="region of interest" description="Disordered" evidence="7">
    <location>
        <begin position="1"/>
        <end position="40"/>
    </location>
</feature>
<reference evidence="10" key="2">
    <citation type="journal article" date="2022" name="Hortic Res">
        <title>The genome of Dioscorea zingiberensis sheds light on the biosynthesis, origin and evolution of the medicinally important diosgenin saponins.</title>
        <authorList>
            <person name="Li Y."/>
            <person name="Tan C."/>
            <person name="Li Z."/>
            <person name="Guo J."/>
            <person name="Li S."/>
            <person name="Chen X."/>
            <person name="Wang C."/>
            <person name="Dai X."/>
            <person name="Yang H."/>
            <person name="Song W."/>
            <person name="Hou L."/>
            <person name="Xu J."/>
            <person name="Tong Z."/>
            <person name="Xu A."/>
            <person name="Yuan X."/>
            <person name="Wang W."/>
            <person name="Yang Q."/>
            <person name="Chen L."/>
            <person name="Sun Z."/>
            <person name="Wang K."/>
            <person name="Pan B."/>
            <person name="Chen J."/>
            <person name="Bao Y."/>
            <person name="Liu F."/>
            <person name="Qi X."/>
            <person name="Gang D.R."/>
            <person name="Wen J."/>
            <person name="Li J."/>
        </authorList>
    </citation>
    <scope>NUCLEOTIDE SEQUENCE</scope>
    <source>
        <strain evidence="10">Dzin_1.0</strain>
    </source>
</reference>
<comment type="caution">
    <text evidence="10">The sequence shown here is derived from an EMBL/GenBank/DDBJ whole genome shotgun (WGS) entry which is preliminary data.</text>
</comment>
<feature type="compositionally biased region" description="Basic residues" evidence="7">
    <location>
        <begin position="20"/>
        <end position="33"/>
    </location>
</feature>
<dbReference type="AlphaFoldDB" id="A0A9D5HEP8"/>
<keyword evidence="6" id="KW-0175">Coiled coil</keyword>
<dbReference type="OrthoDB" id="409889at2759"/>
<dbReference type="SUPFAM" id="SSF53633">
    <property type="entry name" value="Carbamate kinase-like"/>
    <property type="match status" value="1"/>
</dbReference>
<dbReference type="Pfam" id="PF13837">
    <property type="entry name" value="Myb_DNA-bind_4"/>
    <property type="match status" value="1"/>
</dbReference>
<proteinExistence type="inferred from homology"/>
<comment type="pathway">
    <text evidence="1">Pyrimidine metabolism; CTP biosynthesis via de novo pathway; UDP from UMP (UMPK route): step 1/1.</text>
</comment>
<protein>
    <recommendedName>
        <fullName evidence="3">UMP kinase</fullName>
        <ecNumber evidence="3">2.7.4.22</ecNumber>
    </recommendedName>
    <alternativeName>
        <fullName evidence="5">Uridine monophosphate kinase</fullName>
    </alternativeName>
</protein>
<evidence type="ECO:0000259" key="8">
    <source>
        <dbReference type="Pfam" id="PF00696"/>
    </source>
</evidence>
<dbReference type="FunFam" id="1.10.10.60:FF:000238">
    <property type="entry name" value="Aspartate/glutamate/uridylate kinase family protein"/>
    <property type="match status" value="1"/>
</dbReference>
<dbReference type="HAMAP" id="MF_01220_B">
    <property type="entry name" value="PyrH_B"/>
    <property type="match status" value="1"/>
</dbReference>
<accession>A0A9D5HEP8</accession>
<keyword evidence="11" id="KW-1185">Reference proteome</keyword>
<dbReference type="GO" id="GO:0033862">
    <property type="term" value="F:UMP kinase activity"/>
    <property type="evidence" value="ECO:0007669"/>
    <property type="project" value="UniProtKB-EC"/>
</dbReference>
<reference evidence="10" key="1">
    <citation type="submission" date="2021-03" db="EMBL/GenBank/DDBJ databases">
        <authorList>
            <person name="Li Z."/>
            <person name="Yang C."/>
        </authorList>
    </citation>
    <scope>NUCLEOTIDE SEQUENCE</scope>
    <source>
        <strain evidence="10">Dzin_1.0</strain>
        <tissue evidence="10">Leaf</tissue>
    </source>
</reference>
<comment type="similarity">
    <text evidence="2">Belongs to the UMP kinase family.</text>
</comment>
<evidence type="ECO:0000259" key="9">
    <source>
        <dbReference type="Pfam" id="PF13837"/>
    </source>
</evidence>
<evidence type="ECO:0000256" key="3">
    <source>
        <dbReference type="ARBA" id="ARBA00012899"/>
    </source>
</evidence>
<gene>
    <name evidence="10" type="ORF">J5N97_021431</name>
</gene>
<feature type="domain" description="Aspartate/glutamate/uridylate kinase" evidence="8">
    <location>
        <begin position="337"/>
        <end position="550"/>
    </location>
</feature>
<name>A0A9D5HEP8_9LILI</name>
<evidence type="ECO:0000313" key="11">
    <source>
        <dbReference type="Proteomes" id="UP001085076"/>
    </source>
</evidence>
<dbReference type="PANTHER" id="PTHR42833">
    <property type="entry name" value="URIDYLATE KINASE"/>
    <property type="match status" value="1"/>
</dbReference>
<feature type="region of interest" description="Disordered" evidence="7">
    <location>
        <begin position="85"/>
        <end position="186"/>
    </location>
</feature>
<feature type="compositionally biased region" description="Basic and acidic residues" evidence="7">
    <location>
        <begin position="90"/>
        <end position="103"/>
    </location>
</feature>